<dbReference type="Pfam" id="PF14155">
    <property type="entry name" value="DUF4307"/>
    <property type="match status" value="1"/>
</dbReference>
<accession>A0A516GDW8</accession>
<gene>
    <name evidence="3" type="ORF">FNH13_16380</name>
</gene>
<dbReference type="EMBL" id="CP041616">
    <property type="protein sequence ID" value="QDO89716.1"/>
    <property type="molecule type" value="Genomic_DNA"/>
</dbReference>
<dbReference type="InterPro" id="IPR025443">
    <property type="entry name" value="DUF4307"/>
</dbReference>
<dbReference type="OrthoDB" id="4868837at2"/>
<keyword evidence="2" id="KW-0472">Membrane</keyword>
<reference evidence="3 4" key="1">
    <citation type="submission" date="2019-07" db="EMBL/GenBank/DDBJ databases">
        <title>complete genome sequencing of Ornithinimicrobium sp. H23M54.</title>
        <authorList>
            <person name="Bae J.-W."/>
            <person name="Lee S.-Y."/>
        </authorList>
    </citation>
    <scope>NUCLEOTIDE SEQUENCE [LARGE SCALE GENOMIC DNA]</scope>
    <source>
        <strain evidence="3 4">H23M54</strain>
    </source>
</reference>
<keyword evidence="2" id="KW-1133">Transmembrane helix</keyword>
<dbReference type="AlphaFoldDB" id="A0A516GDW8"/>
<keyword evidence="2" id="KW-0812">Transmembrane</keyword>
<evidence type="ECO:0000256" key="1">
    <source>
        <dbReference type="SAM" id="MobiDB-lite"/>
    </source>
</evidence>
<dbReference type="Proteomes" id="UP000315395">
    <property type="component" value="Chromosome"/>
</dbReference>
<name>A0A516GDW8_9MICO</name>
<protein>
    <submittedName>
        <fullName evidence="3">DUF4307 domain-containing protein</fullName>
    </submittedName>
</protein>
<dbReference type="KEGG" id="orz:FNH13_16380"/>
<organism evidence="3 4">
    <name type="scientific">Ornithinimicrobium ciconiae</name>
    <dbReference type="NCBI Taxonomy" id="2594265"/>
    <lineage>
        <taxon>Bacteria</taxon>
        <taxon>Bacillati</taxon>
        <taxon>Actinomycetota</taxon>
        <taxon>Actinomycetes</taxon>
        <taxon>Micrococcales</taxon>
        <taxon>Ornithinimicrobiaceae</taxon>
        <taxon>Ornithinimicrobium</taxon>
    </lineage>
</organism>
<evidence type="ECO:0000313" key="4">
    <source>
        <dbReference type="Proteomes" id="UP000315395"/>
    </source>
</evidence>
<feature type="transmembrane region" description="Helical" evidence="2">
    <location>
        <begin position="57"/>
        <end position="77"/>
    </location>
</feature>
<sequence length="166" mass="17904">MVSRPGATAPPILSPSGRLDVPTAPSATWSRCHRESIHPGRSPMSSTAAPTVSRRTWWIVGTVGVVVMTAFAIWFGIAGASGKVHWYNAGFEIVSDEQIDVRFDVRRDPTRAVTCDLHALDEHHARVGTGQVTVPPADTSPTRHVEPLRTVSRAVTGYVDSCSYTG</sequence>
<keyword evidence="4" id="KW-1185">Reference proteome</keyword>
<feature type="region of interest" description="Disordered" evidence="1">
    <location>
        <begin position="1"/>
        <end position="25"/>
    </location>
</feature>
<evidence type="ECO:0000313" key="3">
    <source>
        <dbReference type="EMBL" id="QDO89716.1"/>
    </source>
</evidence>
<proteinExistence type="predicted"/>
<evidence type="ECO:0000256" key="2">
    <source>
        <dbReference type="SAM" id="Phobius"/>
    </source>
</evidence>